<proteinExistence type="predicted"/>
<dbReference type="EMBL" id="JAAALK010000284">
    <property type="protein sequence ID" value="KAG8069442.1"/>
    <property type="molecule type" value="Genomic_DNA"/>
</dbReference>
<comment type="caution">
    <text evidence="1">The sequence shown here is derived from an EMBL/GenBank/DDBJ whole genome shotgun (WGS) entry which is preliminary data.</text>
</comment>
<name>A0A8J5SQX9_ZIZPA</name>
<sequence length="106" mass="12012">MRAERRGRKPTWLSADAVLIDTSGPEDFDTRNVALVWISVQRQQHLPWQAAACSGEAANYVTSDARIVFDVLSYSTRSPTTDAMKDYAHTSFLRQVFYCVNKLLVK</sequence>
<reference evidence="1" key="2">
    <citation type="submission" date="2021-02" db="EMBL/GenBank/DDBJ databases">
        <authorList>
            <person name="Kimball J.A."/>
            <person name="Haas M.W."/>
            <person name="Macchietto M."/>
            <person name="Kono T."/>
            <person name="Duquette J."/>
            <person name="Shao M."/>
        </authorList>
    </citation>
    <scope>NUCLEOTIDE SEQUENCE</scope>
    <source>
        <tissue evidence="1">Fresh leaf tissue</tissue>
    </source>
</reference>
<dbReference type="Proteomes" id="UP000729402">
    <property type="component" value="Unassembled WGS sequence"/>
</dbReference>
<evidence type="ECO:0000313" key="1">
    <source>
        <dbReference type="EMBL" id="KAG8069442.1"/>
    </source>
</evidence>
<keyword evidence="2" id="KW-1185">Reference proteome</keyword>
<gene>
    <name evidence="1" type="ORF">GUJ93_ZPchr0005g14289</name>
</gene>
<organism evidence="1 2">
    <name type="scientific">Zizania palustris</name>
    <name type="common">Northern wild rice</name>
    <dbReference type="NCBI Taxonomy" id="103762"/>
    <lineage>
        <taxon>Eukaryota</taxon>
        <taxon>Viridiplantae</taxon>
        <taxon>Streptophyta</taxon>
        <taxon>Embryophyta</taxon>
        <taxon>Tracheophyta</taxon>
        <taxon>Spermatophyta</taxon>
        <taxon>Magnoliopsida</taxon>
        <taxon>Liliopsida</taxon>
        <taxon>Poales</taxon>
        <taxon>Poaceae</taxon>
        <taxon>BOP clade</taxon>
        <taxon>Oryzoideae</taxon>
        <taxon>Oryzeae</taxon>
        <taxon>Zizaniinae</taxon>
        <taxon>Zizania</taxon>
    </lineage>
</organism>
<reference evidence="1" key="1">
    <citation type="journal article" date="2021" name="bioRxiv">
        <title>Whole Genome Assembly and Annotation of Northern Wild Rice, Zizania palustris L., Supports a Whole Genome Duplication in the Zizania Genus.</title>
        <authorList>
            <person name="Haas M."/>
            <person name="Kono T."/>
            <person name="Macchietto M."/>
            <person name="Millas R."/>
            <person name="McGilp L."/>
            <person name="Shao M."/>
            <person name="Duquette J."/>
            <person name="Hirsch C.N."/>
            <person name="Kimball J."/>
        </authorList>
    </citation>
    <scope>NUCLEOTIDE SEQUENCE</scope>
    <source>
        <tissue evidence="1">Fresh leaf tissue</tissue>
    </source>
</reference>
<accession>A0A8J5SQX9</accession>
<protein>
    <submittedName>
        <fullName evidence="1">Uncharacterized protein</fullName>
    </submittedName>
</protein>
<dbReference type="AlphaFoldDB" id="A0A8J5SQX9"/>
<evidence type="ECO:0000313" key="2">
    <source>
        <dbReference type="Proteomes" id="UP000729402"/>
    </source>
</evidence>